<dbReference type="Pfam" id="PF10677">
    <property type="entry name" value="DUF2490"/>
    <property type="match status" value="1"/>
</dbReference>
<dbReference type="InterPro" id="IPR019619">
    <property type="entry name" value="DUF2490"/>
</dbReference>
<dbReference type="RefSeq" id="WP_127744456.1">
    <property type="nucleotide sequence ID" value="NZ_SACN01000001.1"/>
</dbReference>
<comment type="caution">
    <text evidence="2">The sequence shown here is derived from an EMBL/GenBank/DDBJ whole genome shotgun (WGS) entry which is preliminary data.</text>
</comment>
<evidence type="ECO:0000256" key="1">
    <source>
        <dbReference type="SAM" id="SignalP"/>
    </source>
</evidence>
<feature type="signal peptide" evidence="1">
    <location>
        <begin position="1"/>
        <end position="20"/>
    </location>
</feature>
<organism evidence="2 3">
    <name type="scientific">Sphingomonas crocodyli</name>
    <dbReference type="NCBI Taxonomy" id="1979270"/>
    <lineage>
        <taxon>Bacteria</taxon>
        <taxon>Pseudomonadati</taxon>
        <taxon>Pseudomonadota</taxon>
        <taxon>Alphaproteobacteria</taxon>
        <taxon>Sphingomonadales</taxon>
        <taxon>Sphingomonadaceae</taxon>
        <taxon>Sphingomonas</taxon>
    </lineage>
</organism>
<dbReference type="EMBL" id="SACN01000001">
    <property type="protein sequence ID" value="RVT94880.1"/>
    <property type="molecule type" value="Genomic_DNA"/>
</dbReference>
<dbReference type="Proteomes" id="UP000282971">
    <property type="component" value="Unassembled WGS sequence"/>
</dbReference>
<keyword evidence="3" id="KW-1185">Reference proteome</keyword>
<evidence type="ECO:0000313" key="3">
    <source>
        <dbReference type="Proteomes" id="UP000282971"/>
    </source>
</evidence>
<accession>A0A437MB53</accession>
<dbReference type="OrthoDB" id="5381041at2"/>
<sequence length="226" mass="25149">MFRKSLLALSALAVSTPTLAATRQEEQVWINFTAMGSLKGDLVYFAEIQPRLNGDAGPIDQLLMRPAIGWKLSPSLTVYQGYAHVEVPREGRADRNEERSFQQVNWSIGTFGKVELSSRTRLEQRFVSDGRDTGWRLRQFVRAETPLGARKSGPAALGWMEGFVALNDTDWGARKGFDQLRSFAGVELPLAGKSTLEVGYLNQVINQTGGDTRINHIASITLWARH</sequence>
<proteinExistence type="predicted"/>
<gene>
    <name evidence="2" type="ORF">EOD43_14045</name>
</gene>
<evidence type="ECO:0000313" key="2">
    <source>
        <dbReference type="EMBL" id="RVT94880.1"/>
    </source>
</evidence>
<dbReference type="AlphaFoldDB" id="A0A437MB53"/>
<reference evidence="2 3" key="1">
    <citation type="submission" date="2019-01" db="EMBL/GenBank/DDBJ databases">
        <authorList>
            <person name="Chen W.-M."/>
        </authorList>
    </citation>
    <scope>NUCLEOTIDE SEQUENCE [LARGE SCALE GENOMIC DNA]</scope>
    <source>
        <strain evidence="2 3">CCP-7</strain>
    </source>
</reference>
<feature type="chain" id="PRO_5019046784" evidence="1">
    <location>
        <begin position="21"/>
        <end position="226"/>
    </location>
</feature>
<protein>
    <submittedName>
        <fullName evidence="2">DUF2490 domain-containing protein</fullName>
    </submittedName>
</protein>
<keyword evidence="1" id="KW-0732">Signal</keyword>
<name>A0A437MB53_9SPHN</name>